<evidence type="ECO:0008006" key="4">
    <source>
        <dbReference type="Google" id="ProtNLM"/>
    </source>
</evidence>
<sequence>MVLMQKEKRQAGQTLLIVVLVMVISLTVGLSIASKTITNLRTTTEEADSAKALSAAETGIAQSIKSGATGTITGGFASNNTAFNSTLTSVSGTSFLVNAGNVIPQDEGADVWLIEHNASGGLIYTSRWNGTLTIYWGNSLGDCNDPSKVPAALEIIKITGTSASTAIATRYGYDPCSRSNNFASPTSSPAEGVVAPGTGKRFYYTANMGGPITDGLLVRVIPLYANTVLAVAGTAVLPKQGSIITSAGTSSNVVRKISVVANYYSLPSQFFTYGLFVPK</sequence>
<evidence type="ECO:0000256" key="1">
    <source>
        <dbReference type="SAM" id="Phobius"/>
    </source>
</evidence>
<name>A0A1F7I0E7_9BACT</name>
<keyword evidence="1" id="KW-1133">Transmembrane helix</keyword>
<proteinExistence type="predicted"/>
<keyword evidence="1" id="KW-0472">Membrane</keyword>
<evidence type="ECO:0000313" key="2">
    <source>
        <dbReference type="EMBL" id="OGK36855.1"/>
    </source>
</evidence>
<dbReference type="EMBL" id="MGAC01000051">
    <property type="protein sequence ID" value="OGK36855.1"/>
    <property type="molecule type" value="Genomic_DNA"/>
</dbReference>
<gene>
    <name evidence="2" type="ORF">A3F03_00710</name>
</gene>
<evidence type="ECO:0000313" key="3">
    <source>
        <dbReference type="Proteomes" id="UP000176803"/>
    </source>
</evidence>
<organism evidence="2 3">
    <name type="scientific">Candidatus Roizmanbacteria bacterium RIFCSPHIGHO2_12_FULL_41_11</name>
    <dbReference type="NCBI Taxonomy" id="1802052"/>
    <lineage>
        <taxon>Bacteria</taxon>
        <taxon>Candidatus Roizmaniibacteriota</taxon>
    </lineage>
</organism>
<protein>
    <recommendedName>
        <fullName evidence="4">Type 4 fimbrial biogenesis protein PilX N-terminal domain-containing protein</fullName>
    </recommendedName>
</protein>
<dbReference type="AlphaFoldDB" id="A0A1F7I0E7"/>
<keyword evidence="1" id="KW-0812">Transmembrane</keyword>
<comment type="caution">
    <text evidence="2">The sequence shown here is derived from an EMBL/GenBank/DDBJ whole genome shotgun (WGS) entry which is preliminary data.</text>
</comment>
<accession>A0A1F7I0E7</accession>
<feature type="transmembrane region" description="Helical" evidence="1">
    <location>
        <begin position="12"/>
        <end position="33"/>
    </location>
</feature>
<dbReference type="Proteomes" id="UP000176803">
    <property type="component" value="Unassembled WGS sequence"/>
</dbReference>
<reference evidence="2 3" key="1">
    <citation type="journal article" date="2016" name="Nat. Commun.">
        <title>Thousands of microbial genomes shed light on interconnected biogeochemical processes in an aquifer system.</title>
        <authorList>
            <person name="Anantharaman K."/>
            <person name="Brown C.T."/>
            <person name="Hug L.A."/>
            <person name="Sharon I."/>
            <person name="Castelle C.J."/>
            <person name="Probst A.J."/>
            <person name="Thomas B.C."/>
            <person name="Singh A."/>
            <person name="Wilkins M.J."/>
            <person name="Karaoz U."/>
            <person name="Brodie E.L."/>
            <person name="Williams K.H."/>
            <person name="Hubbard S.S."/>
            <person name="Banfield J.F."/>
        </authorList>
    </citation>
    <scope>NUCLEOTIDE SEQUENCE [LARGE SCALE GENOMIC DNA]</scope>
</reference>